<dbReference type="KEGG" id="vg:80550461"/>
<dbReference type="InterPro" id="IPR009878">
    <property type="entry name" value="Phlebovirus_G2_fusion"/>
</dbReference>
<accession>A0A7D5XXD8</accession>
<dbReference type="InterPro" id="IPR043603">
    <property type="entry name" value="Phlebo_G2_C"/>
</dbReference>
<dbReference type="EMBL" id="MT498818">
    <property type="protein sequence ID" value="QLJ83475.1"/>
    <property type="molecule type" value="Genomic_RNA"/>
</dbReference>
<dbReference type="Pfam" id="PF07245">
    <property type="entry name" value="Phlebovirus_G2"/>
    <property type="match status" value="1"/>
</dbReference>
<feature type="transmembrane region" description="Helical" evidence="1">
    <location>
        <begin position="1197"/>
        <end position="1215"/>
    </location>
</feature>
<sequence>MNISLFVVSFSICVSLLSVNDAREVNIKISNIEKLESSLKDQGVSDVLTRTIYAAANCDLRRNQILDQKLDRLLSPMDSLHHKVNEVLNKVNNNKSGKIAATPMDTTQIIINMGPEQKPQLEEFEEFDANNVEQGSIISPISGMRSYAPLVVSELNITPEICKTVESMANLSNLAASKRTDILNIAKKVYNYSGGNSISELARFYISYVSDNYDLQNQVMGLAKILGDYATTTSEHFILDNTMTNYKEPCGQMKVMLRRKRNVQSMRLSGGKCMKEIGDPVNRHHNTSCFSKVPHSKNLMLNVFVTLNKKCQNVQPSENGAAEREDSETIIAAGLEDGKPCVSFRFCNDPNTVTTVERICKKVDKTPVCSSNVDNLRISLISGRFTNDDLPSDLKLLNKHYCSIHGHVYDASGACSKPIKTTQRFTLFLLDKEWRMSDKDILIAHGQDVTNLCYYDCTGCKNNCTRCKGDETYISNFGSWPSATCSCSYCHDCSELFVQIEDSKFGVDATLSVEWQVTIPVQEEKEIECSSCKATCSSFRIKIERDMSFDILHFCVENNCRVILETKADFVYDVPEEFKHSTHFVIHYFRSDGKGKKVVKVTCLDSHTCESISCDVCATRFANPHCYKFINWIILITGVSALVLTIPLLFTLYTVAKLLLALILIPSRAMWRALKLLARLAMRVTNKKVKETTNRMSDILKEEELKEVKATRPYRAVDLLFLITIIFLPLCLGCENSLTITSKSTDCVTNANNIMKCSISSVTDIPLSSLGEESCLRLSDPLGQFSQLVKIKTKGLRQKCSKNILYHTVEPEFKLHNSFRCRNAGDCINDDCERVKVSDSVPVDSVDEKKAGISGCQRVTGFWGKGCFYPGQACQFYRVELDNSKRLSYEIFDCKEWFWEIVVEISIEDHQVETSEVKELISGVPVKTSLGFIQLLTVVAPVIKDLNGCFAKRHSGITKTALIACSAQSKFEGRKVGGIQCATASLANSASRSCILDSTQAQIVPQDDNLVFVNNFANITDEWSRNILPTNFTSSVISEDSQGTVFIQYSGRAAYTMRLKLKDYRVEHIVNKPKCEAHFRHLAGCSNCGSGASVIVEIVLTPASKTPGTLYCPSAVSSSSSLFNSAKPKTTFKVAFTKPEVDEECLLECGGANLTIQVEGRLLQVVNLQKPRDDKALGKYYDYFASLPWFHFGALRYFYLIIGTLVITPLLVMIYKATKILFKSFCVKSRSIKQYMKQR</sequence>
<dbReference type="Proteomes" id="UP000678215">
    <property type="component" value="Genome"/>
</dbReference>
<feature type="domain" description="Phlebovirus glycoprotein G2 fusion" evidence="2">
    <location>
        <begin position="734"/>
        <end position="1050"/>
    </location>
</feature>
<keyword evidence="1" id="KW-0812">Transmembrane</keyword>
<proteinExistence type="predicted"/>
<evidence type="ECO:0000256" key="1">
    <source>
        <dbReference type="SAM" id="Phobius"/>
    </source>
</evidence>
<evidence type="ECO:0000259" key="3">
    <source>
        <dbReference type="Pfam" id="PF19019"/>
    </source>
</evidence>
<evidence type="ECO:0000313" key="4">
    <source>
        <dbReference type="EMBL" id="QLJ83475.1"/>
    </source>
</evidence>
<dbReference type="RefSeq" id="YP_010840044.1">
    <property type="nucleotide sequence ID" value="NC_078359.1"/>
</dbReference>
<protein>
    <submittedName>
        <fullName evidence="4">Glycoprotein</fullName>
    </submittedName>
</protein>
<feature type="transmembrane region" description="Helical" evidence="1">
    <location>
        <begin position="632"/>
        <end position="665"/>
    </location>
</feature>
<dbReference type="Gene3D" id="2.60.40.3770">
    <property type="match status" value="1"/>
</dbReference>
<dbReference type="GeneID" id="80550461"/>
<feature type="transmembrane region" description="Helical" evidence="1">
    <location>
        <begin position="719"/>
        <end position="738"/>
    </location>
</feature>
<keyword evidence="1" id="KW-0472">Membrane</keyword>
<organism evidence="4 5">
    <name type="scientific">Parry's Creek phasivirus 1</name>
    <dbReference type="NCBI Taxonomy" id="2755152"/>
    <lineage>
        <taxon>Viruses</taxon>
        <taxon>Riboviria</taxon>
        <taxon>Orthornavirae</taxon>
        <taxon>Negarnaviricota</taxon>
        <taxon>Polyploviricotina</taxon>
        <taxon>Bunyaviricetes</taxon>
        <taxon>Hareavirales</taxon>
        <taxon>Phenuiviridae</taxon>
        <taxon>Phasivirus</taxon>
        <taxon>Phasivirus parryense</taxon>
    </lineage>
</organism>
<reference evidence="4" key="1">
    <citation type="journal article" date="2020" name="Viruses">
        <title>The Diversity and Distribution of Viruses Associated with Culex annulirostris Mosquitoes from the Kimberley Region of Western Australia.</title>
        <authorList>
            <person name="Williams S.H."/>
            <person name="Levy A."/>
            <person name="Yates R.A."/>
            <person name="Somaweera N."/>
            <person name="Neville P.J."/>
            <person name="Nicholson J."/>
            <person name="Lindsay M.D.A."/>
            <person name="Mackenzie J.S."/>
            <person name="Jain K."/>
            <person name="Imrie A."/>
            <person name="Smith D.W."/>
            <person name="Lipkin W.I."/>
        </authorList>
    </citation>
    <scope>NUCLEOTIDE SEQUENCE</scope>
    <source>
        <strain evidence="4">PCPV1/pool-10</strain>
    </source>
</reference>
<dbReference type="Pfam" id="PF19019">
    <property type="entry name" value="Phlebo_G2_C"/>
    <property type="match status" value="1"/>
</dbReference>
<name>A0A7D5XXD8_9VIRU</name>
<keyword evidence="5" id="KW-1185">Reference proteome</keyword>
<evidence type="ECO:0000259" key="2">
    <source>
        <dbReference type="Pfam" id="PF07245"/>
    </source>
</evidence>
<feature type="domain" description="Phlebovirus glycoprotein G2 C-terminal" evidence="3">
    <location>
        <begin position="1074"/>
        <end position="1167"/>
    </location>
</feature>
<keyword evidence="1" id="KW-1133">Transmembrane helix</keyword>
<dbReference type="Gene3D" id="2.60.98.50">
    <property type="match status" value="1"/>
</dbReference>
<evidence type="ECO:0000313" key="5">
    <source>
        <dbReference type="Proteomes" id="UP000678215"/>
    </source>
</evidence>